<keyword evidence="3" id="KW-1185">Reference proteome</keyword>
<keyword evidence="1" id="KW-0472">Membrane</keyword>
<dbReference type="Proteomes" id="UP000008850">
    <property type="component" value="Chromosome"/>
</dbReference>
<sequence length="54" mass="5585">MQARPFEAGPRAKRGAGASVGDIAYLIAINWPFLVLAVLIGVATGWYGAPGEGQ</sequence>
<dbReference type="HOGENOM" id="CLU_3046323_0_0_5"/>
<dbReference type="AlphaFoldDB" id="G4R610"/>
<evidence type="ECO:0000256" key="1">
    <source>
        <dbReference type="SAM" id="Phobius"/>
    </source>
</evidence>
<feature type="transmembrane region" description="Helical" evidence="1">
    <location>
        <begin position="23"/>
        <end position="49"/>
    </location>
</feature>
<keyword evidence="1" id="KW-1133">Transmembrane helix</keyword>
<keyword evidence="1" id="KW-0812">Transmembrane</keyword>
<accession>G4R610</accession>
<name>G4R610_PELHB</name>
<protein>
    <submittedName>
        <fullName evidence="2">Uncharacterized protein</fullName>
    </submittedName>
</protein>
<reference evidence="2 3" key="1">
    <citation type="journal article" date="2012" name="J. Bacteriol.">
        <title>Complete genome sequence of Pelagibacterium halotolerans B2T.</title>
        <authorList>
            <person name="Huo Y.Y."/>
            <person name="Cheng H."/>
            <person name="Han X.F."/>
            <person name="Jiang X.W."/>
            <person name="Sun C."/>
            <person name="Zhang X.Q."/>
            <person name="Zhu X.F."/>
            <person name="Liu Y.F."/>
            <person name="Li P.F."/>
            <person name="Ni P.X."/>
            <person name="Wu M."/>
        </authorList>
    </citation>
    <scope>NUCLEOTIDE SEQUENCE [LARGE SCALE GENOMIC DNA]</scope>
    <source>
        <strain evidence="3">DSM 22347 / JCM 15775 / CGMCC 1.7692 / B2</strain>
    </source>
</reference>
<evidence type="ECO:0000313" key="3">
    <source>
        <dbReference type="Proteomes" id="UP000008850"/>
    </source>
</evidence>
<dbReference type="STRING" id="1082931.KKY_1092"/>
<gene>
    <name evidence="2" type="ordered locus">KKY_1092</name>
</gene>
<dbReference type="KEGG" id="phl:KKY_1092"/>
<proteinExistence type="predicted"/>
<dbReference type="EMBL" id="CP003075">
    <property type="protein sequence ID" value="AEQ51125.1"/>
    <property type="molecule type" value="Genomic_DNA"/>
</dbReference>
<evidence type="ECO:0000313" key="2">
    <source>
        <dbReference type="EMBL" id="AEQ51125.1"/>
    </source>
</evidence>
<organism evidence="2 3">
    <name type="scientific">Pelagibacterium halotolerans (strain DSM 22347 / JCM 15775 / CGMCC 1.7692 / B2)</name>
    <dbReference type="NCBI Taxonomy" id="1082931"/>
    <lineage>
        <taxon>Bacteria</taxon>
        <taxon>Pseudomonadati</taxon>
        <taxon>Pseudomonadota</taxon>
        <taxon>Alphaproteobacteria</taxon>
        <taxon>Hyphomicrobiales</taxon>
        <taxon>Devosiaceae</taxon>
        <taxon>Pelagibacterium</taxon>
    </lineage>
</organism>